<accession>A0A5B7JKS3</accession>
<dbReference type="AlphaFoldDB" id="A0A5B7JKS3"/>
<reference evidence="1 2" key="1">
    <citation type="submission" date="2019-05" db="EMBL/GenBank/DDBJ databases">
        <title>Another draft genome of Portunus trituberculatus and its Hox gene families provides insights of decapod evolution.</title>
        <authorList>
            <person name="Jeong J.-H."/>
            <person name="Song I."/>
            <person name="Kim S."/>
            <person name="Choi T."/>
            <person name="Kim D."/>
            <person name="Ryu S."/>
            <person name="Kim W."/>
        </authorList>
    </citation>
    <scope>NUCLEOTIDE SEQUENCE [LARGE SCALE GENOMIC DNA]</scope>
    <source>
        <tissue evidence="1">Muscle</tissue>
    </source>
</reference>
<keyword evidence="2" id="KW-1185">Reference proteome</keyword>
<protein>
    <submittedName>
        <fullName evidence="1">Uncharacterized protein</fullName>
    </submittedName>
</protein>
<organism evidence="1 2">
    <name type="scientific">Portunus trituberculatus</name>
    <name type="common">Swimming crab</name>
    <name type="synonym">Neptunus trituberculatus</name>
    <dbReference type="NCBI Taxonomy" id="210409"/>
    <lineage>
        <taxon>Eukaryota</taxon>
        <taxon>Metazoa</taxon>
        <taxon>Ecdysozoa</taxon>
        <taxon>Arthropoda</taxon>
        <taxon>Crustacea</taxon>
        <taxon>Multicrustacea</taxon>
        <taxon>Malacostraca</taxon>
        <taxon>Eumalacostraca</taxon>
        <taxon>Eucarida</taxon>
        <taxon>Decapoda</taxon>
        <taxon>Pleocyemata</taxon>
        <taxon>Brachyura</taxon>
        <taxon>Eubrachyura</taxon>
        <taxon>Portunoidea</taxon>
        <taxon>Portunidae</taxon>
        <taxon>Portuninae</taxon>
        <taxon>Portunus</taxon>
    </lineage>
</organism>
<evidence type="ECO:0000313" key="2">
    <source>
        <dbReference type="Proteomes" id="UP000324222"/>
    </source>
</evidence>
<dbReference type="Proteomes" id="UP000324222">
    <property type="component" value="Unassembled WGS sequence"/>
</dbReference>
<gene>
    <name evidence="1" type="ORF">E2C01_088877</name>
</gene>
<evidence type="ECO:0000313" key="1">
    <source>
        <dbReference type="EMBL" id="MPC93737.1"/>
    </source>
</evidence>
<proteinExistence type="predicted"/>
<name>A0A5B7JKS3_PORTR</name>
<sequence length="86" mass="9294">MNQTLREIILANAAPRVCCEACYARLEQRAPTSQGRVCGNASTGAGNDCYVEGMRRRGRQGWSPAAPHCCLACTLVAVSFRSHIPI</sequence>
<comment type="caution">
    <text evidence="1">The sequence shown here is derived from an EMBL/GenBank/DDBJ whole genome shotgun (WGS) entry which is preliminary data.</text>
</comment>
<dbReference type="EMBL" id="VSRR010095913">
    <property type="protein sequence ID" value="MPC93737.1"/>
    <property type="molecule type" value="Genomic_DNA"/>
</dbReference>